<keyword evidence="5" id="KW-0206">Cytoskeleton</keyword>
<dbReference type="STRING" id="431595.K3W9T9"/>
<dbReference type="InterPro" id="IPR042241">
    <property type="entry name" value="GCP_C_sf"/>
</dbReference>
<comment type="similarity">
    <text evidence="2">Belongs to the TUBGCP family.</text>
</comment>
<dbReference type="EnsemblProtists" id="PYU1_T001730">
    <property type="protein sequence ID" value="PYU1_T001730"/>
    <property type="gene ID" value="PYU1_G001729"/>
</dbReference>
<evidence type="ECO:0000256" key="2">
    <source>
        <dbReference type="ARBA" id="ARBA00010337"/>
    </source>
</evidence>
<protein>
    <recommendedName>
        <fullName evidence="6">Gamma tubulin complex component C-terminal domain-containing protein</fullName>
    </recommendedName>
</protein>
<feature type="domain" description="Gamma tubulin complex component C-terminal" evidence="6">
    <location>
        <begin position="35"/>
        <end position="137"/>
    </location>
</feature>
<proteinExistence type="inferred from homology"/>
<evidence type="ECO:0000256" key="5">
    <source>
        <dbReference type="ARBA" id="ARBA00023212"/>
    </source>
</evidence>
<dbReference type="GO" id="GO:0005874">
    <property type="term" value="C:microtubule"/>
    <property type="evidence" value="ECO:0007669"/>
    <property type="project" value="UniProtKB-KW"/>
</dbReference>
<reference evidence="8" key="1">
    <citation type="journal article" date="2010" name="Genome Biol.">
        <title>Genome sequence of the necrotrophic plant pathogen Pythium ultimum reveals original pathogenicity mechanisms and effector repertoire.</title>
        <authorList>
            <person name="Levesque C.A."/>
            <person name="Brouwer H."/>
            <person name="Cano L."/>
            <person name="Hamilton J.P."/>
            <person name="Holt C."/>
            <person name="Huitema E."/>
            <person name="Raffaele S."/>
            <person name="Robideau G.P."/>
            <person name="Thines M."/>
            <person name="Win J."/>
            <person name="Zerillo M.M."/>
            <person name="Beakes G.W."/>
            <person name="Boore J.L."/>
            <person name="Busam D."/>
            <person name="Dumas B."/>
            <person name="Ferriera S."/>
            <person name="Fuerstenberg S.I."/>
            <person name="Gachon C.M."/>
            <person name="Gaulin E."/>
            <person name="Govers F."/>
            <person name="Grenville-Briggs L."/>
            <person name="Horner N."/>
            <person name="Hostetler J."/>
            <person name="Jiang R.H."/>
            <person name="Johnson J."/>
            <person name="Krajaejun T."/>
            <person name="Lin H."/>
            <person name="Meijer H.J."/>
            <person name="Moore B."/>
            <person name="Morris P."/>
            <person name="Phuntmart V."/>
            <person name="Puiu D."/>
            <person name="Shetty J."/>
            <person name="Stajich J.E."/>
            <person name="Tripathy S."/>
            <person name="Wawra S."/>
            <person name="van West P."/>
            <person name="Whitty B.R."/>
            <person name="Coutinho P.M."/>
            <person name="Henrissat B."/>
            <person name="Martin F."/>
            <person name="Thomas P.D."/>
            <person name="Tyler B.M."/>
            <person name="De Vries R.P."/>
            <person name="Kamoun S."/>
            <person name="Yandell M."/>
            <person name="Tisserat N."/>
            <person name="Buell C.R."/>
        </authorList>
    </citation>
    <scope>NUCLEOTIDE SEQUENCE</scope>
    <source>
        <strain evidence="8">DAOM:BR144</strain>
    </source>
</reference>
<dbReference type="InParanoid" id="K3W9T9"/>
<dbReference type="VEuPathDB" id="FungiDB:PYU1_G001729"/>
<dbReference type="Proteomes" id="UP000019132">
    <property type="component" value="Unassembled WGS sequence"/>
</dbReference>
<dbReference type="Pfam" id="PF04130">
    <property type="entry name" value="GCP_C_terminal"/>
    <property type="match status" value="1"/>
</dbReference>
<keyword evidence="4" id="KW-0493">Microtubule</keyword>
<evidence type="ECO:0000313" key="8">
    <source>
        <dbReference type="Proteomes" id="UP000019132"/>
    </source>
</evidence>
<reference evidence="7" key="3">
    <citation type="submission" date="2015-02" db="UniProtKB">
        <authorList>
            <consortium name="EnsemblProtists"/>
        </authorList>
    </citation>
    <scope>IDENTIFICATION</scope>
    <source>
        <strain evidence="7">DAOM BR144</strain>
    </source>
</reference>
<comment type="subcellular location">
    <subcellularLocation>
        <location evidence="1">Cytoplasm</location>
        <location evidence="1">Cytoskeleton</location>
    </subcellularLocation>
</comment>
<dbReference type="Gene3D" id="1.20.120.1900">
    <property type="entry name" value="Gamma-tubulin complex, C-terminal domain"/>
    <property type="match status" value="1"/>
</dbReference>
<organism evidence="7 8">
    <name type="scientific">Globisporangium ultimum (strain ATCC 200006 / CBS 805.95 / DAOM BR144)</name>
    <name type="common">Pythium ultimum</name>
    <dbReference type="NCBI Taxonomy" id="431595"/>
    <lineage>
        <taxon>Eukaryota</taxon>
        <taxon>Sar</taxon>
        <taxon>Stramenopiles</taxon>
        <taxon>Oomycota</taxon>
        <taxon>Peronosporomycetes</taxon>
        <taxon>Pythiales</taxon>
        <taxon>Pythiaceae</taxon>
        <taxon>Globisporangium</taxon>
    </lineage>
</organism>
<sequence>MLMAGGLCMDIFARDFLAGLRSESRISWGLSDRWTSALSLAMIESGIHSEDFAQRFYYNTSEKLLLALGSMTMTHDIPSLLREMEVQYAVQWPLGAVITSQSLRRYASIHRFLLYSRLANLELKETWMVTRKLARQTHDGQALLKCCDDVFYKTQSLIGAFNEAFVTK</sequence>
<name>K3W9T9_GLOUD</name>
<dbReference type="EMBL" id="GL376634">
    <property type="status" value="NOT_ANNOTATED_CDS"/>
    <property type="molecule type" value="Genomic_DNA"/>
</dbReference>
<keyword evidence="8" id="KW-1185">Reference proteome</keyword>
<evidence type="ECO:0000256" key="1">
    <source>
        <dbReference type="ARBA" id="ARBA00004245"/>
    </source>
</evidence>
<evidence type="ECO:0000313" key="7">
    <source>
        <dbReference type="EnsemblProtists" id="PYU1_T001730"/>
    </source>
</evidence>
<accession>K3W9T9</accession>
<evidence type="ECO:0000259" key="6">
    <source>
        <dbReference type="Pfam" id="PF04130"/>
    </source>
</evidence>
<dbReference type="HOGENOM" id="CLU_085566_0_0_1"/>
<dbReference type="InterPro" id="IPR040457">
    <property type="entry name" value="GCP_C"/>
</dbReference>
<dbReference type="eggNOG" id="ENOG502SE5A">
    <property type="taxonomic scope" value="Eukaryota"/>
</dbReference>
<evidence type="ECO:0000256" key="3">
    <source>
        <dbReference type="ARBA" id="ARBA00022490"/>
    </source>
</evidence>
<dbReference type="AlphaFoldDB" id="K3W9T9"/>
<keyword evidence="3" id="KW-0963">Cytoplasm</keyword>
<dbReference type="GO" id="GO:0043015">
    <property type="term" value="F:gamma-tubulin binding"/>
    <property type="evidence" value="ECO:0007669"/>
    <property type="project" value="InterPro"/>
</dbReference>
<reference evidence="8" key="2">
    <citation type="submission" date="2010-04" db="EMBL/GenBank/DDBJ databases">
        <authorList>
            <person name="Buell R."/>
            <person name="Hamilton J."/>
            <person name="Hostetler J."/>
        </authorList>
    </citation>
    <scope>NUCLEOTIDE SEQUENCE [LARGE SCALE GENOMIC DNA]</scope>
    <source>
        <strain evidence="8">DAOM:BR144</strain>
    </source>
</reference>
<evidence type="ECO:0000256" key="4">
    <source>
        <dbReference type="ARBA" id="ARBA00022701"/>
    </source>
</evidence>